<accession>A0A5I0TZL3</accession>
<reference evidence="2" key="3">
    <citation type="submission" date="2018-07" db="EMBL/GenBank/DDBJ databases">
        <authorList>
            <consortium name="NCBI Pathogen Detection Project"/>
        </authorList>
    </citation>
    <scope>NUCLEOTIDE SEQUENCE</scope>
    <source>
        <strain evidence="2">00-0084</strain>
        <strain evidence="3">Sam_2c245506-e6a1-4a6d-a922-630da47117cd</strain>
    </source>
</reference>
<organism evidence="1">
    <name type="scientific">Salmonella enterica subsp. enterica serovar Rissen</name>
    <dbReference type="NCBI Taxonomy" id="399587"/>
    <lineage>
        <taxon>Bacteria</taxon>
        <taxon>Pseudomonadati</taxon>
        <taxon>Pseudomonadota</taxon>
        <taxon>Gammaproteobacteria</taxon>
        <taxon>Enterobacterales</taxon>
        <taxon>Enterobacteriaceae</taxon>
        <taxon>Salmonella</taxon>
    </lineage>
</organism>
<dbReference type="EMBL" id="DAAQQD010000003">
    <property type="protein sequence ID" value="HAE0403499.1"/>
    <property type="molecule type" value="Genomic_DNA"/>
</dbReference>
<name>A0A5I0TZL3_SALET</name>
<gene>
    <name evidence="1" type="ORF">CEE03_01605</name>
    <name evidence="3" type="ORF">G2165_10460</name>
    <name evidence="2" type="ORF">GYI59_01680</name>
</gene>
<protein>
    <submittedName>
        <fullName evidence="1">Uncharacterized protein</fullName>
    </submittedName>
</protein>
<sequence>MTPEQACVVLKNVSADNLLALSSQHTDLFLAEVARIIAAMHNLSESDATQTLRNFGSLTARELTVKDFCEYIQCDSISIVNELGDHPLTDAQLLDAMYNGDDDAEIEWQIRHGK</sequence>
<dbReference type="AlphaFoldDB" id="A0A5I0TZL3"/>
<evidence type="ECO:0000313" key="1">
    <source>
        <dbReference type="EMBL" id="EDI3823246.1"/>
    </source>
</evidence>
<dbReference type="EMBL" id="AAMKVT010000001">
    <property type="protein sequence ID" value="EDI3823246.1"/>
    <property type="molecule type" value="Genomic_DNA"/>
</dbReference>
<evidence type="ECO:0000313" key="3">
    <source>
        <dbReference type="EMBL" id="HAE0403499.1"/>
    </source>
</evidence>
<comment type="caution">
    <text evidence="1">The sequence shown here is derived from an EMBL/GenBank/DDBJ whole genome shotgun (WGS) entry which is preliminary data.</text>
</comment>
<reference evidence="2" key="1">
    <citation type="journal article" date="2018" name="Genome Biol.">
        <title>SKESA: strategic k-mer extension for scrupulous assemblies.</title>
        <authorList>
            <person name="Souvorov A."/>
            <person name="Agarwala R."/>
            <person name="Lipman D.J."/>
        </authorList>
    </citation>
    <scope>NUCLEOTIDE SEQUENCE</scope>
    <source>
        <strain evidence="2">00-0084</strain>
        <strain evidence="3">Sam_2c245506-e6a1-4a6d-a922-630da47117cd</strain>
    </source>
</reference>
<dbReference type="EMBL" id="DAAHMB010000001">
    <property type="protein sequence ID" value="HAB6562460.1"/>
    <property type="molecule type" value="Genomic_DNA"/>
</dbReference>
<dbReference type="RefSeq" id="WP_023138481.1">
    <property type="nucleotide sequence ID" value="NZ_CALPAC010000004.1"/>
</dbReference>
<proteinExistence type="predicted"/>
<evidence type="ECO:0000313" key="2">
    <source>
        <dbReference type="EMBL" id="HAB6562460.1"/>
    </source>
</evidence>
<reference evidence="1" key="2">
    <citation type="submission" date="2018-07" db="EMBL/GenBank/DDBJ databases">
        <authorList>
            <consortium name="NARMS: The National Antimicrobial Resistance Monitoring System"/>
        </authorList>
    </citation>
    <scope>NUCLEOTIDE SEQUENCE</scope>
    <source>
        <strain evidence="1">FSIS1701469</strain>
    </source>
</reference>